<evidence type="ECO:0000256" key="2">
    <source>
        <dbReference type="ARBA" id="ARBA00023125"/>
    </source>
</evidence>
<evidence type="ECO:0000259" key="4">
    <source>
        <dbReference type="PROSITE" id="PS01124"/>
    </source>
</evidence>
<dbReference type="InterPro" id="IPR018060">
    <property type="entry name" value="HTH_AraC"/>
</dbReference>
<feature type="domain" description="HTH araC/xylS-type" evidence="4">
    <location>
        <begin position="8"/>
        <end position="106"/>
    </location>
</feature>
<keyword evidence="2" id="KW-0238">DNA-binding</keyword>
<dbReference type="AlphaFoldDB" id="A0A2V2BR87"/>
<protein>
    <submittedName>
        <fullName evidence="6">AraC family mar-sox-rob regulon transcriptional activator</fullName>
    </submittedName>
    <submittedName>
        <fullName evidence="5">Helix-turn-helix domain-containing protein</fullName>
    </submittedName>
</protein>
<dbReference type="PROSITE" id="PS01124">
    <property type="entry name" value="HTH_ARAC_FAMILY_2"/>
    <property type="match status" value="1"/>
</dbReference>
<evidence type="ECO:0000313" key="6">
    <source>
        <dbReference type="EMBL" id="PWK99639.1"/>
    </source>
</evidence>
<dbReference type="PANTHER" id="PTHR47504">
    <property type="entry name" value="RIGHT ORIGIN-BINDING PROTEIN"/>
    <property type="match status" value="1"/>
</dbReference>
<dbReference type="Pfam" id="PF12833">
    <property type="entry name" value="HTH_18"/>
    <property type="match status" value="1"/>
</dbReference>
<dbReference type="GeneID" id="57270031"/>
<dbReference type="Gene3D" id="1.10.10.60">
    <property type="entry name" value="Homeodomain-like"/>
    <property type="match status" value="2"/>
</dbReference>
<name>A0A2V2BR87_9GAMM</name>
<organism evidence="6 7">
    <name type="scientific">Pantoea allii</name>
    <dbReference type="NCBI Taxonomy" id="574096"/>
    <lineage>
        <taxon>Bacteria</taxon>
        <taxon>Pseudomonadati</taxon>
        <taxon>Pseudomonadota</taxon>
        <taxon>Gammaproteobacteria</taxon>
        <taxon>Enterobacterales</taxon>
        <taxon>Erwiniaceae</taxon>
        <taxon>Pantoea</taxon>
    </lineage>
</organism>
<keyword evidence="3" id="KW-0804">Transcription</keyword>
<dbReference type="EMBL" id="JAHVXZ010000002">
    <property type="protein sequence ID" value="MBW1256437.1"/>
    <property type="molecule type" value="Genomic_DNA"/>
</dbReference>
<comment type="caution">
    <text evidence="6">The sequence shown here is derived from an EMBL/GenBank/DDBJ whole genome shotgun (WGS) entry which is preliminary data.</text>
</comment>
<evidence type="ECO:0000313" key="7">
    <source>
        <dbReference type="Proteomes" id="UP000245981"/>
    </source>
</evidence>
<dbReference type="SMART" id="SM00342">
    <property type="entry name" value="HTH_ARAC"/>
    <property type="match status" value="1"/>
</dbReference>
<dbReference type="Proteomes" id="UP001197236">
    <property type="component" value="Unassembled WGS sequence"/>
</dbReference>
<reference evidence="5 8" key="2">
    <citation type="submission" date="2021-07" db="EMBL/GenBank/DDBJ databases">
        <title>A novel phosphonate cluster across the Pantoea species complex is important for pathogenicity in onion.</title>
        <authorList>
            <person name="Zhao M."/>
            <person name="Stice S."/>
            <person name="Shin G.Y."/>
            <person name="Coutinho T."/>
            <person name="Gitaitis R."/>
            <person name="Kvitko B."/>
            <person name="Dutta B."/>
        </authorList>
    </citation>
    <scope>NUCLEOTIDE SEQUENCE [LARGE SCALE GENOMIC DNA]</scope>
    <source>
        <strain evidence="5 8">BD 382</strain>
    </source>
</reference>
<dbReference type="PANTHER" id="PTHR47504:SF5">
    <property type="entry name" value="RIGHT ORIGIN-BINDING PROTEIN"/>
    <property type="match status" value="1"/>
</dbReference>
<evidence type="ECO:0000256" key="1">
    <source>
        <dbReference type="ARBA" id="ARBA00023015"/>
    </source>
</evidence>
<proteinExistence type="predicted"/>
<dbReference type="InterPro" id="IPR050959">
    <property type="entry name" value="MarA-like"/>
</dbReference>
<gene>
    <name evidence="6" type="ORF">C7431_102457</name>
    <name evidence="5" type="ORF">KYI95_04320</name>
</gene>
<dbReference type="GO" id="GO:0043565">
    <property type="term" value="F:sequence-specific DNA binding"/>
    <property type="evidence" value="ECO:0007669"/>
    <property type="project" value="InterPro"/>
</dbReference>
<evidence type="ECO:0000313" key="5">
    <source>
        <dbReference type="EMBL" id="MBW1256437.1"/>
    </source>
</evidence>
<dbReference type="InterPro" id="IPR009057">
    <property type="entry name" value="Homeodomain-like_sf"/>
</dbReference>
<dbReference type="STRING" id="574096.HA38_02040"/>
<keyword evidence="8" id="KW-1185">Reference proteome</keyword>
<dbReference type="GO" id="GO:0003700">
    <property type="term" value="F:DNA-binding transcription factor activity"/>
    <property type="evidence" value="ECO:0007669"/>
    <property type="project" value="InterPro"/>
</dbReference>
<dbReference type="EMBL" id="QGHF01000002">
    <property type="protein sequence ID" value="PWK99639.1"/>
    <property type="molecule type" value="Genomic_DNA"/>
</dbReference>
<keyword evidence="1" id="KW-0805">Transcription regulation</keyword>
<dbReference type="SUPFAM" id="SSF46689">
    <property type="entry name" value="Homeodomain-like"/>
    <property type="match status" value="2"/>
</dbReference>
<dbReference type="Proteomes" id="UP000245981">
    <property type="component" value="Unassembled WGS sequence"/>
</dbReference>
<evidence type="ECO:0000256" key="3">
    <source>
        <dbReference type="ARBA" id="ARBA00023163"/>
    </source>
</evidence>
<dbReference type="RefSeq" id="WP_014606915.1">
    <property type="nucleotide sequence ID" value="NZ_CP125958.1"/>
</dbReference>
<evidence type="ECO:0000313" key="8">
    <source>
        <dbReference type="Proteomes" id="UP001197236"/>
    </source>
</evidence>
<accession>A0A2V2BR87</accession>
<dbReference type="OrthoDB" id="282744at2"/>
<sequence>MNQREFIRSLLEWIESNLGHDLHLDEVARRAGYSRWHLQRLFRQHTGFSLAEYIRQRRLTESALTLLNSNEAILQVAMSYGFDTQQAYTRTFKNYFMVTPGQLRRQRRVEPDRLLFPYAMAS</sequence>
<reference evidence="6 7" key="1">
    <citation type="submission" date="2018-05" db="EMBL/GenBank/DDBJ databases">
        <title>Genomic Encyclopedia of Type Strains, Phase IV (KMG-V): Genome sequencing to study the core and pangenomes of soil and plant-associated prokaryotes.</title>
        <authorList>
            <person name="Whitman W."/>
        </authorList>
    </citation>
    <scope>NUCLEOTIDE SEQUENCE [LARGE SCALE GENOMIC DNA]</scope>
    <source>
        <strain evidence="6 7">PNA 200-10</strain>
    </source>
</reference>